<dbReference type="PANTHER" id="PTHR42698">
    <property type="entry name" value="GTPASE ERA"/>
    <property type="match status" value="1"/>
</dbReference>
<feature type="domain" description="G" evidence="3">
    <location>
        <begin position="82"/>
        <end position="199"/>
    </location>
</feature>
<keyword evidence="5" id="KW-1185">Reference proteome</keyword>
<feature type="region of interest" description="Disordered" evidence="1">
    <location>
        <begin position="1"/>
        <end position="29"/>
    </location>
</feature>
<evidence type="ECO:0000256" key="1">
    <source>
        <dbReference type="SAM" id="MobiDB-lite"/>
    </source>
</evidence>
<dbReference type="EMBL" id="CP101988">
    <property type="protein sequence ID" value="UUI74308.1"/>
    <property type="molecule type" value="Genomic_DNA"/>
</dbReference>
<evidence type="ECO:0000259" key="3">
    <source>
        <dbReference type="Pfam" id="PF01926"/>
    </source>
</evidence>
<dbReference type="InterPro" id="IPR005662">
    <property type="entry name" value="GTPase_Era-like"/>
</dbReference>
<evidence type="ECO:0000313" key="4">
    <source>
        <dbReference type="EMBL" id="UUI74308.1"/>
    </source>
</evidence>
<dbReference type="InterPro" id="IPR027417">
    <property type="entry name" value="P-loop_NTPase"/>
</dbReference>
<evidence type="ECO:0000313" key="5">
    <source>
        <dbReference type="Proteomes" id="UP001316189"/>
    </source>
</evidence>
<dbReference type="SUPFAM" id="SSF52540">
    <property type="entry name" value="P-loop containing nucleoside triphosphate hydrolases"/>
    <property type="match status" value="1"/>
</dbReference>
<keyword evidence="2" id="KW-0472">Membrane</keyword>
<evidence type="ECO:0000256" key="2">
    <source>
        <dbReference type="SAM" id="Phobius"/>
    </source>
</evidence>
<dbReference type="InterPro" id="IPR006073">
    <property type="entry name" value="GTP-bd"/>
</dbReference>
<dbReference type="Proteomes" id="UP001316189">
    <property type="component" value="Chromosome"/>
</dbReference>
<name>A0ABY5KWS8_9CELL</name>
<gene>
    <name evidence="4" type="ORF">NP064_10860</name>
</gene>
<dbReference type="RefSeq" id="WP_227569632.1">
    <property type="nucleotide sequence ID" value="NZ_CP101988.1"/>
</dbReference>
<sequence>MTGTETAMTGLGRKGDHVRGDDQPGDDLHGEQTRALAERVACLDEAREVGGDRLDPAVAQRVEVVVDRVRERLALGVDHTIVALLGGTGSGKSSLFNAVCGLDFADVGVKRPTTSQVTACVWGSGGEALLDWLGVAADRRIERESLLDGDTEAPLRGLVLLDLPDHDSIEPAHREVVDRLLPMADLLVWVVDPQKYADDALHSGYLRHLVGHEGAMAVVLNQVDTVPPEMRHELVADVSRLLVEDGLTGVPVRAASARTGEGVPELRDRLAAVVSRRSVAAERAGAEVNDAAVLLAGQVADREPGPAQLDVTEVVDVLAEAAGLPAIADAVGAVVRGGASRVPTFGAVQADTVELARSAWWERVARMVPGRWQDALRDAVATTERLRGDVDEALASVTVVARRPLLATWALALSALLGVVALLTGSIAVGVDLVSLGSGDGWAWPVAITTAVLGALLAVGTVATRRLLARRRSERVLEDGRAALEGVAAAGLRDPAAQVLGEHRQVRELVRRATAA</sequence>
<dbReference type="PANTHER" id="PTHR42698:SF1">
    <property type="entry name" value="GTPASE ERA, MITOCHONDRIAL"/>
    <property type="match status" value="1"/>
</dbReference>
<dbReference type="Gene3D" id="3.40.50.300">
    <property type="entry name" value="P-loop containing nucleotide triphosphate hydrolases"/>
    <property type="match status" value="1"/>
</dbReference>
<reference evidence="4 5" key="1">
    <citation type="submission" date="2022-07" db="EMBL/GenBank/DDBJ databases">
        <title>Novel species in genus cellulomonas.</title>
        <authorList>
            <person name="Ye L."/>
        </authorList>
    </citation>
    <scope>NUCLEOTIDE SEQUENCE [LARGE SCALE GENOMIC DNA]</scope>
    <source>
        <strain evidence="5">zg-Y338</strain>
    </source>
</reference>
<protein>
    <submittedName>
        <fullName evidence="4">50S ribosome-binding GTPase</fullName>
    </submittedName>
</protein>
<keyword evidence="2" id="KW-1133">Transmembrane helix</keyword>
<organism evidence="4 5">
    <name type="scientific">Cellulomonas chengniuliangii</name>
    <dbReference type="NCBI Taxonomy" id="2968084"/>
    <lineage>
        <taxon>Bacteria</taxon>
        <taxon>Bacillati</taxon>
        <taxon>Actinomycetota</taxon>
        <taxon>Actinomycetes</taxon>
        <taxon>Micrococcales</taxon>
        <taxon>Cellulomonadaceae</taxon>
        <taxon>Cellulomonas</taxon>
    </lineage>
</organism>
<proteinExistence type="predicted"/>
<feature type="compositionally biased region" description="Basic and acidic residues" evidence="1">
    <location>
        <begin position="13"/>
        <end position="29"/>
    </location>
</feature>
<feature type="transmembrane region" description="Helical" evidence="2">
    <location>
        <begin position="406"/>
        <end position="430"/>
    </location>
</feature>
<keyword evidence="2" id="KW-0812">Transmembrane</keyword>
<feature type="transmembrane region" description="Helical" evidence="2">
    <location>
        <begin position="442"/>
        <end position="463"/>
    </location>
</feature>
<accession>A0ABY5KWS8</accession>
<dbReference type="Pfam" id="PF01926">
    <property type="entry name" value="MMR_HSR1"/>
    <property type="match status" value="1"/>
</dbReference>